<dbReference type="Pfam" id="PF07596">
    <property type="entry name" value="SBP_bac_10"/>
    <property type="match status" value="1"/>
</dbReference>
<dbReference type="RefSeq" id="WP_252852846.1">
    <property type="nucleotide sequence ID" value="NZ_JAMXLR010000038.1"/>
</dbReference>
<evidence type="ECO:0000259" key="1">
    <source>
        <dbReference type="Pfam" id="PF07596"/>
    </source>
</evidence>
<dbReference type="NCBIfam" id="TIGR04294">
    <property type="entry name" value="pre_pil_HX9DG"/>
    <property type="match status" value="1"/>
</dbReference>
<name>A0A9X2F9E0_9BACT</name>
<dbReference type="Proteomes" id="UP001155241">
    <property type="component" value="Unassembled WGS sequence"/>
</dbReference>
<dbReference type="NCBIfam" id="TIGR02532">
    <property type="entry name" value="IV_pilin_GFxxxE"/>
    <property type="match status" value="1"/>
</dbReference>
<organism evidence="2 3">
    <name type="scientific">Aeoliella straminimaris</name>
    <dbReference type="NCBI Taxonomy" id="2954799"/>
    <lineage>
        <taxon>Bacteria</taxon>
        <taxon>Pseudomonadati</taxon>
        <taxon>Planctomycetota</taxon>
        <taxon>Planctomycetia</taxon>
        <taxon>Pirellulales</taxon>
        <taxon>Lacipirellulaceae</taxon>
        <taxon>Aeoliella</taxon>
    </lineage>
</organism>
<dbReference type="SUPFAM" id="SSF54523">
    <property type="entry name" value="Pili subunits"/>
    <property type="match status" value="1"/>
</dbReference>
<dbReference type="Gene3D" id="3.30.700.10">
    <property type="entry name" value="Glycoprotein, Type 4 Pilin"/>
    <property type="match status" value="1"/>
</dbReference>
<gene>
    <name evidence="2" type="ORF">NG895_12505</name>
</gene>
<comment type="caution">
    <text evidence="2">The sequence shown here is derived from an EMBL/GenBank/DDBJ whole genome shotgun (WGS) entry which is preliminary data.</text>
</comment>
<dbReference type="InterPro" id="IPR011453">
    <property type="entry name" value="DUF1559"/>
</dbReference>
<proteinExistence type="predicted"/>
<keyword evidence="3" id="KW-1185">Reference proteome</keyword>
<sequence length="308" mass="33474">MSKKCLAFTLVELLVVIAIIGILVALLLPAIQAARESARRTTCTNNMKQIGIAVLNYEDSNNHLPPGAVWRSDNGVRRGSVFVYLLPYLEQGVLYDAINLKSMNIDNQKFAGTSELIAGSEIDTLLCPSDSPPTEDARPGRAKHNYAASRGPTEVYFNSECMCNHPWQDNAIAPIDHPRNFAGPFTRIGKTARLAQVVDGTSNTIFFGEVRPACSQHAENGWLATNNGSGYCTTLIPINYDTCDPNADDPCHRPCNWNAEVGFKSLHPGGSNFLLGDGSVHFVTEDIDYNSYQAAGGKDEGAIIQDPI</sequence>
<protein>
    <submittedName>
        <fullName evidence="2">DUF1559 domain-containing protein</fullName>
    </submittedName>
</protein>
<dbReference type="AlphaFoldDB" id="A0A9X2F9E0"/>
<dbReference type="PANTHER" id="PTHR30093">
    <property type="entry name" value="GENERAL SECRETION PATHWAY PROTEIN G"/>
    <property type="match status" value="1"/>
</dbReference>
<dbReference type="InterPro" id="IPR045584">
    <property type="entry name" value="Pilin-like"/>
</dbReference>
<reference evidence="2" key="1">
    <citation type="submission" date="2022-06" db="EMBL/GenBank/DDBJ databases">
        <title>Aeoliella straminimaris, a novel planctomycete from sediments.</title>
        <authorList>
            <person name="Vitorino I.R."/>
            <person name="Lage O.M."/>
        </authorList>
    </citation>
    <scope>NUCLEOTIDE SEQUENCE</scope>
    <source>
        <strain evidence="2">ICT_H6.2</strain>
    </source>
</reference>
<dbReference type="Pfam" id="PF07963">
    <property type="entry name" value="N_methyl"/>
    <property type="match status" value="1"/>
</dbReference>
<dbReference type="InterPro" id="IPR012902">
    <property type="entry name" value="N_methyl_site"/>
</dbReference>
<feature type="domain" description="DUF1559" evidence="1">
    <location>
        <begin position="32"/>
        <end position="288"/>
    </location>
</feature>
<dbReference type="PANTHER" id="PTHR30093:SF2">
    <property type="entry name" value="TYPE II SECRETION SYSTEM PROTEIN H"/>
    <property type="match status" value="1"/>
</dbReference>
<evidence type="ECO:0000313" key="2">
    <source>
        <dbReference type="EMBL" id="MCO6044730.1"/>
    </source>
</evidence>
<dbReference type="EMBL" id="JAMXLR010000038">
    <property type="protein sequence ID" value="MCO6044730.1"/>
    <property type="molecule type" value="Genomic_DNA"/>
</dbReference>
<dbReference type="InterPro" id="IPR027558">
    <property type="entry name" value="Pre_pil_HX9DG_C"/>
</dbReference>
<evidence type="ECO:0000313" key="3">
    <source>
        <dbReference type="Proteomes" id="UP001155241"/>
    </source>
</evidence>
<accession>A0A9X2F9E0</accession>